<feature type="domain" description="BHLH" evidence="2">
    <location>
        <begin position="147"/>
        <end position="199"/>
    </location>
</feature>
<protein>
    <recommendedName>
        <fullName evidence="2">BHLH domain-containing protein</fullName>
    </recommendedName>
</protein>
<feature type="region of interest" description="Disordered" evidence="1">
    <location>
        <begin position="117"/>
        <end position="142"/>
    </location>
</feature>
<keyword evidence="4" id="KW-1185">Reference proteome</keyword>
<dbReference type="HOGENOM" id="CLU_1262978_0_0_1"/>
<dbReference type="Proteomes" id="UP000014500">
    <property type="component" value="Unassembled WGS sequence"/>
</dbReference>
<dbReference type="EMBL" id="JH431313">
    <property type="status" value="NOT_ANNOTATED_CDS"/>
    <property type="molecule type" value="Genomic_DNA"/>
</dbReference>
<reference evidence="3" key="2">
    <citation type="submission" date="2015-02" db="UniProtKB">
        <authorList>
            <consortium name="EnsemblMetazoa"/>
        </authorList>
    </citation>
    <scope>IDENTIFICATION</scope>
</reference>
<evidence type="ECO:0000313" key="4">
    <source>
        <dbReference type="Proteomes" id="UP000014500"/>
    </source>
</evidence>
<dbReference type="GO" id="GO:0046983">
    <property type="term" value="F:protein dimerization activity"/>
    <property type="evidence" value="ECO:0007669"/>
    <property type="project" value="InterPro"/>
</dbReference>
<dbReference type="PROSITE" id="PS50888">
    <property type="entry name" value="BHLH"/>
    <property type="match status" value="1"/>
</dbReference>
<dbReference type="GO" id="GO:0000977">
    <property type="term" value="F:RNA polymerase II transcription regulatory region sequence-specific DNA binding"/>
    <property type="evidence" value="ECO:0007669"/>
    <property type="project" value="TreeGrafter"/>
</dbReference>
<accession>T1IQT8</accession>
<dbReference type="GO" id="GO:0000981">
    <property type="term" value="F:DNA-binding transcription factor activity, RNA polymerase II-specific"/>
    <property type="evidence" value="ECO:0007669"/>
    <property type="project" value="TreeGrafter"/>
</dbReference>
<dbReference type="eggNOG" id="KOG4029">
    <property type="taxonomic scope" value="Eukaryota"/>
</dbReference>
<name>T1IQT8_STRMM</name>
<dbReference type="Gene3D" id="4.10.280.10">
    <property type="entry name" value="Helix-loop-helix DNA-binding domain"/>
    <property type="match status" value="1"/>
</dbReference>
<dbReference type="AlphaFoldDB" id="T1IQT8"/>
<feature type="compositionally biased region" description="Basic residues" evidence="1">
    <location>
        <begin position="126"/>
        <end position="142"/>
    </location>
</feature>
<dbReference type="SUPFAM" id="SSF47459">
    <property type="entry name" value="HLH, helix-loop-helix DNA-binding domain"/>
    <property type="match status" value="1"/>
</dbReference>
<dbReference type="PANTHER" id="PTHR23349:SF63">
    <property type="entry name" value="FER3-LIKE PROTEIN"/>
    <property type="match status" value="1"/>
</dbReference>
<evidence type="ECO:0000313" key="3">
    <source>
        <dbReference type="EnsemblMetazoa" id="SMAR003412-PA"/>
    </source>
</evidence>
<dbReference type="PhylomeDB" id="T1IQT8"/>
<proteinExistence type="predicted"/>
<dbReference type="GO" id="GO:0032502">
    <property type="term" value="P:developmental process"/>
    <property type="evidence" value="ECO:0007669"/>
    <property type="project" value="TreeGrafter"/>
</dbReference>
<dbReference type="PANTHER" id="PTHR23349">
    <property type="entry name" value="BASIC HELIX-LOOP-HELIX TRANSCRIPTION FACTOR, TWIST"/>
    <property type="match status" value="1"/>
</dbReference>
<dbReference type="InterPro" id="IPR050283">
    <property type="entry name" value="E-box_TF_Regulators"/>
</dbReference>
<organism evidence="3 4">
    <name type="scientific">Strigamia maritima</name>
    <name type="common">European centipede</name>
    <name type="synonym">Geophilus maritimus</name>
    <dbReference type="NCBI Taxonomy" id="126957"/>
    <lineage>
        <taxon>Eukaryota</taxon>
        <taxon>Metazoa</taxon>
        <taxon>Ecdysozoa</taxon>
        <taxon>Arthropoda</taxon>
        <taxon>Myriapoda</taxon>
        <taxon>Chilopoda</taxon>
        <taxon>Pleurostigmophora</taxon>
        <taxon>Geophilomorpha</taxon>
        <taxon>Linotaeniidae</taxon>
        <taxon>Strigamia</taxon>
    </lineage>
</organism>
<sequence length="237" mass="26314">MTSALIPSNSVNRAAAAAFHHTSYPHRGSSMLEFASPNFDYELSVANYTGRAGNLVACYPTSAEGNENFNLAAWEPQMMYPYQPNCEFGGIFGGGAAGGAVRQSQLMHQRYGHNGKVANGNGEGVHHHHHHHTPSKSKPRRRVASVAQRRAANIRERRRMYNLNEGFDVLRKKIPTFAYEKRLSRIETLRLAITYIVFMTEVLQEKHSRNDPIFASDANGHVQQWSAQGGANHGLTG</sequence>
<dbReference type="CDD" id="cd11415">
    <property type="entry name" value="bHLH_TS_FERD3L_NATO3"/>
    <property type="match status" value="1"/>
</dbReference>
<dbReference type="SMART" id="SM00353">
    <property type="entry name" value="HLH"/>
    <property type="match status" value="1"/>
</dbReference>
<evidence type="ECO:0000256" key="1">
    <source>
        <dbReference type="SAM" id="MobiDB-lite"/>
    </source>
</evidence>
<reference evidence="4" key="1">
    <citation type="submission" date="2011-05" db="EMBL/GenBank/DDBJ databases">
        <authorList>
            <person name="Richards S.R."/>
            <person name="Qu J."/>
            <person name="Jiang H."/>
            <person name="Jhangiani S.N."/>
            <person name="Agravi P."/>
            <person name="Goodspeed R."/>
            <person name="Gross S."/>
            <person name="Mandapat C."/>
            <person name="Jackson L."/>
            <person name="Mathew T."/>
            <person name="Pu L."/>
            <person name="Thornton R."/>
            <person name="Saada N."/>
            <person name="Wilczek-Boney K.B."/>
            <person name="Lee S."/>
            <person name="Kovar C."/>
            <person name="Wu Y."/>
            <person name="Scherer S.E."/>
            <person name="Worley K.C."/>
            <person name="Muzny D.M."/>
            <person name="Gibbs R."/>
        </authorList>
    </citation>
    <scope>NUCLEOTIDE SEQUENCE</scope>
    <source>
        <strain evidence="4">Brora</strain>
    </source>
</reference>
<dbReference type="STRING" id="126957.T1IQT8"/>
<dbReference type="EnsemblMetazoa" id="SMAR003412-RA">
    <property type="protein sequence ID" value="SMAR003412-PA"/>
    <property type="gene ID" value="SMAR003412"/>
</dbReference>
<dbReference type="InterPro" id="IPR036638">
    <property type="entry name" value="HLH_DNA-bd_sf"/>
</dbReference>
<dbReference type="InterPro" id="IPR011598">
    <property type="entry name" value="bHLH_dom"/>
</dbReference>
<dbReference type="Pfam" id="PF00010">
    <property type="entry name" value="HLH"/>
    <property type="match status" value="1"/>
</dbReference>
<evidence type="ECO:0000259" key="2">
    <source>
        <dbReference type="PROSITE" id="PS50888"/>
    </source>
</evidence>